<protein>
    <submittedName>
        <fullName evidence="2">Uncharacterized protein</fullName>
    </submittedName>
</protein>
<reference evidence="2" key="1">
    <citation type="submission" date="2020-06" db="EMBL/GenBank/DDBJ databases">
        <authorList>
            <person name="Li T."/>
            <person name="Hu X."/>
            <person name="Zhang T."/>
            <person name="Song X."/>
            <person name="Zhang H."/>
            <person name="Dai N."/>
            <person name="Sheng W."/>
            <person name="Hou X."/>
            <person name="Wei L."/>
        </authorList>
    </citation>
    <scope>NUCLEOTIDE SEQUENCE</scope>
    <source>
        <strain evidence="2">G01</strain>
        <tissue evidence="2">Leaf</tissue>
    </source>
</reference>
<gene>
    <name evidence="2" type="ORF">Sangu_1193900</name>
</gene>
<feature type="region of interest" description="Disordered" evidence="1">
    <location>
        <begin position="39"/>
        <end position="58"/>
    </location>
</feature>
<proteinExistence type="predicted"/>
<accession>A0AAW2NGV8</accession>
<organism evidence="2">
    <name type="scientific">Sesamum angustifolium</name>
    <dbReference type="NCBI Taxonomy" id="2727405"/>
    <lineage>
        <taxon>Eukaryota</taxon>
        <taxon>Viridiplantae</taxon>
        <taxon>Streptophyta</taxon>
        <taxon>Embryophyta</taxon>
        <taxon>Tracheophyta</taxon>
        <taxon>Spermatophyta</taxon>
        <taxon>Magnoliopsida</taxon>
        <taxon>eudicotyledons</taxon>
        <taxon>Gunneridae</taxon>
        <taxon>Pentapetalae</taxon>
        <taxon>asterids</taxon>
        <taxon>lamiids</taxon>
        <taxon>Lamiales</taxon>
        <taxon>Pedaliaceae</taxon>
        <taxon>Sesamum</taxon>
    </lineage>
</organism>
<reference evidence="2" key="2">
    <citation type="journal article" date="2024" name="Plant">
        <title>Genomic evolution and insights into agronomic trait innovations of Sesamum species.</title>
        <authorList>
            <person name="Miao H."/>
            <person name="Wang L."/>
            <person name="Qu L."/>
            <person name="Liu H."/>
            <person name="Sun Y."/>
            <person name="Le M."/>
            <person name="Wang Q."/>
            <person name="Wei S."/>
            <person name="Zheng Y."/>
            <person name="Lin W."/>
            <person name="Duan Y."/>
            <person name="Cao H."/>
            <person name="Xiong S."/>
            <person name="Wang X."/>
            <person name="Wei L."/>
            <person name="Li C."/>
            <person name="Ma Q."/>
            <person name="Ju M."/>
            <person name="Zhao R."/>
            <person name="Li G."/>
            <person name="Mu C."/>
            <person name="Tian Q."/>
            <person name="Mei H."/>
            <person name="Zhang T."/>
            <person name="Gao T."/>
            <person name="Zhang H."/>
        </authorList>
    </citation>
    <scope>NUCLEOTIDE SEQUENCE</scope>
    <source>
        <strain evidence="2">G01</strain>
    </source>
</reference>
<evidence type="ECO:0000256" key="1">
    <source>
        <dbReference type="SAM" id="MobiDB-lite"/>
    </source>
</evidence>
<dbReference type="AlphaFoldDB" id="A0AAW2NGV8"/>
<sequence>MSGLCFPVLNKDLVTAQGLISSFSTKEKKKGIFSSVIKDSKSTKPKNGQEVETEDSAQSIEELSMIFSAVNFPTNTETEEKSIMNEEDADLDIDDIDIEDPKDKPRGYPVLAGLNRQNFTNTFQAIKGKLKHVKVKNDKVPINDEQQQDEKTGTVDQIKKKYGYASSGVSARNHA</sequence>
<dbReference type="EMBL" id="JACGWK010000007">
    <property type="protein sequence ID" value="KAL0343065.1"/>
    <property type="molecule type" value="Genomic_DNA"/>
</dbReference>
<name>A0AAW2NGV8_9LAMI</name>
<comment type="caution">
    <text evidence="2">The sequence shown here is derived from an EMBL/GenBank/DDBJ whole genome shotgun (WGS) entry which is preliminary data.</text>
</comment>
<evidence type="ECO:0000313" key="2">
    <source>
        <dbReference type="EMBL" id="KAL0343065.1"/>
    </source>
</evidence>